<dbReference type="GO" id="GO:0008081">
    <property type="term" value="F:phosphoric diester hydrolase activity"/>
    <property type="evidence" value="ECO:0007669"/>
    <property type="project" value="InterPro"/>
</dbReference>
<dbReference type="InterPro" id="IPR008984">
    <property type="entry name" value="SMAD_FHA_dom_sf"/>
</dbReference>
<dbReference type="GO" id="GO:0003676">
    <property type="term" value="F:nucleic acid binding"/>
    <property type="evidence" value="ECO:0007669"/>
    <property type="project" value="InterPro"/>
</dbReference>
<feature type="domain" description="FHA" evidence="6">
    <location>
        <begin position="68"/>
        <end position="140"/>
    </location>
</feature>
<dbReference type="PROSITE" id="PS50006">
    <property type="entry name" value="FHA_DOMAIN"/>
    <property type="match status" value="1"/>
</dbReference>
<feature type="active site" description="Proton donor/acceptor" evidence="3">
    <location>
        <position position="493"/>
    </location>
</feature>
<dbReference type="CDD" id="cd00060">
    <property type="entry name" value="FHA"/>
    <property type="match status" value="1"/>
</dbReference>
<dbReference type="PANTHER" id="PTHR12415">
    <property type="entry name" value="TYROSYL-DNA PHOSPHODIESTERASE 1"/>
    <property type="match status" value="1"/>
</dbReference>
<dbReference type="SUPFAM" id="SSF56024">
    <property type="entry name" value="Phospholipase D/nuclease"/>
    <property type="match status" value="2"/>
</dbReference>
<organism evidence="7 8">
    <name type="scientific">Buddleja alternifolia</name>
    <dbReference type="NCBI Taxonomy" id="168488"/>
    <lineage>
        <taxon>Eukaryota</taxon>
        <taxon>Viridiplantae</taxon>
        <taxon>Streptophyta</taxon>
        <taxon>Embryophyta</taxon>
        <taxon>Tracheophyta</taxon>
        <taxon>Spermatophyta</taxon>
        <taxon>Magnoliopsida</taxon>
        <taxon>eudicotyledons</taxon>
        <taxon>Gunneridae</taxon>
        <taxon>Pentapetalae</taxon>
        <taxon>asterids</taxon>
        <taxon>lamiids</taxon>
        <taxon>Lamiales</taxon>
        <taxon>Scrophulariaceae</taxon>
        <taxon>Buddlejeae</taxon>
        <taxon>Buddleja</taxon>
    </lineage>
</organism>
<feature type="active site" description="Proton donor/acceptor" evidence="3">
    <location>
        <position position="922"/>
    </location>
</feature>
<dbReference type="InterPro" id="IPR000253">
    <property type="entry name" value="FHA_dom"/>
</dbReference>
<dbReference type="Pfam" id="PF00498">
    <property type="entry name" value="FHA"/>
    <property type="match status" value="1"/>
</dbReference>
<dbReference type="InterPro" id="IPR014905">
    <property type="entry name" value="HIRAN"/>
</dbReference>
<evidence type="ECO:0000256" key="1">
    <source>
        <dbReference type="ARBA" id="ARBA00022723"/>
    </source>
</evidence>
<feature type="site" description="Interaction with DNA" evidence="5">
    <location>
        <position position="950"/>
    </location>
</feature>
<dbReference type="GO" id="GO:0005634">
    <property type="term" value="C:nucleus"/>
    <property type="evidence" value="ECO:0007669"/>
    <property type="project" value="InterPro"/>
</dbReference>
<dbReference type="Pfam" id="PF08797">
    <property type="entry name" value="HIRAN"/>
    <property type="match status" value="1"/>
</dbReference>
<evidence type="ECO:0000256" key="4">
    <source>
        <dbReference type="PIRSR" id="PIRSR610347-2"/>
    </source>
</evidence>
<evidence type="ECO:0000259" key="6">
    <source>
        <dbReference type="PROSITE" id="PS50006"/>
    </source>
</evidence>
<dbReference type="CDD" id="cd09122">
    <property type="entry name" value="PLDc_Tdp1_1"/>
    <property type="match status" value="1"/>
</dbReference>
<protein>
    <recommendedName>
        <fullName evidence="6">FHA domain-containing protein</fullName>
    </recommendedName>
</protein>
<keyword evidence="2" id="KW-0378">Hydrolase</keyword>
<dbReference type="InterPro" id="IPR010347">
    <property type="entry name" value="Tdp1"/>
</dbReference>
<dbReference type="GO" id="GO:0016818">
    <property type="term" value="F:hydrolase activity, acting on acid anhydrides, in phosphorus-containing anhydrides"/>
    <property type="evidence" value="ECO:0007669"/>
    <property type="project" value="InterPro"/>
</dbReference>
<evidence type="ECO:0000256" key="5">
    <source>
        <dbReference type="PIRSR" id="PIRSR610347-3"/>
    </source>
</evidence>
<dbReference type="GO" id="GO:0006281">
    <property type="term" value="P:DNA repair"/>
    <property type="evidence" value="ECO:0007669"/>
    <property type="project" value="InterPro"/>
</dbReference>
<sequence length="1105" mass="123393">MNNSSDSSFFFQNKRRQQFKFPAPPHRKSRKSTIQEAVLHIKTVGVPLISRCTGQFCESICLEPYKPCTIGRKLKLCDFIFSDHRVSKRHCQLYFDSLNKKIYLSDGFFLDYSECKCNDSFSSVRTRVSTNGAFVNGVRISGVVELRVSDVVWLVCGNEEACGLGPGIGFLVEKVIFMEKVDHRSLIQSNSCSVTLGSGSSASECCRVKDNPSVLLSWCRDILCSDDPVSYIRKCITLDQKVILFFEKNTEFKCSNVANAANDENARQMGGGGIDTEHGVIASGNCRGDMEAVEIGDGNPRKEIIVFSEKNTELKCPSVVTTSIAEYARPTGGGEINMEHGVVSGNSVGLSLEKQDHSQSRELSEDKNCGGCILPPGDKFYLNRLQFMGQDIEEIYNVVSLPELFHPIESLQRVFIATFTSDILWFLSYCKIPPHLPVTIACHSAERCWSSDPDKRTSVPFSDFPNLIVVYPPFPEVIAFNKDRKNAGIACHHPKLIVLQREDSLRVVLTSANLVAKQWHNVTNTVWWQDFPRLNIPNCLSIFTQLSGKIELVPKSDFAAQLAGFMASLVVDVPSQAHWILELIKYDFKEAAGYLVASVPGIHLRISPCLSDSKHYLVGNRHKRESFALKFLSSVEASVVGLSHIYRASADSNGEQLKKLALFLGKCHENMDGMSEIVLRRDTNIPADKNAVSVLIPNPEDFSTGDFVQLGFLPRNFAKWVAPLSDNGLFAFSAYIHPKEVLATALEGSNNKVKLILYVYAGPSFSNISEVTQLEYISAICSLVASSQRYAGLWRLKEVLGQYKWPEHLESEFFFGSSSVGCVNAHFLAAFSAAAGKQSVPFSDSEESDPDWGCWSASQELKNPSVNIIFPSIERVKNNISGIMASRRLLCFSQKTWQRLKYVGILRDAIPYPSNRVGFPMHVKVGRRRFQSKKDGSSFGWVYSGSHNFSAAAWGRPISDTKSTDSIRNNSVLGSRLHISNYELGIVFIVPPPDTLNCVKQNIRNLDDIVLPFVVPPPKYSPRDRPATAQAMREALAELSDREREINEAVLAMDGDCVEEEITEDEEEEVLEPAQLKAVEFCKCYLYRFTERVDPYLVRMPQLKS</sequence>
<dbReference type="Proteomes" id="UP000826271">
    <property type="component" value="Unassembled WGS sequence"/>
</dbReference>
<dbReference type="SUPFAM" id="SSF49879">
    <property type="entry name" value="SMAD/FHA domain"/>
    <property type="match status" value="1"/>
</dbReference>
<dbReference type="GO" id="GO:0008270">
    <property type="term" value="F:zinc ion binding"/>
    <property type="evidence" value="ECO:0007669"/>
    <property type="project" value="InterPro"/>
</dbReference>
<dbReference type="Gene3D" id="3.30.70.2330">
    <property type="match status" value="1"/>
</dbReference>
<feature type="binding site" evidence="4">
    <location>
        <position position="495"/>
    </location>
    <ligand>
        <name>substrate</name>
    </ligand>
</feature>
<evidence type="ECO:0000256" key="3">
    <source>
        <dbReference type="PIRSR" id="PIRSR610347-1"/>
    </source>
</evidence>
<dbReference type="CDD" id="cd09123">
    <property type="entry name" value="PLDc_Tdp1_2"/>
    <property type="match status" value="1"/>
</dbReference>
<dbReference type="SMART" id="SM00240">
    <property type="entry name" value="FHA"/>
    <property type="match status" value="1"/>
</dbReference>
<evidence type="ECO:0000313" key="7">
    <source>
        <dbReference type="EMBL" id="KAG8379624.1"/>
    </source>
</evidence>
<dbReference type="PANTHER" id="PTHR12415:SF3">
    <property type="entry name" value="OS04G0403400 PROTEIN"/>
    <property type="match status" value="1"/>
</dbReference>
<proteinExistence type="predicted"/>
<accession>A0AAV6XHK0</accession>
<dbReference type="Gene3D" id="2.60.200.20">
    <property type="match status" value="1"/>
</dbReference>
<name>A0AAV6XHK0_9LAMI</name>
<dbReference type="EMBL" id="WHWC01000007">
    <property type="protein sequence ID" value="KAG8379624.1"/>
    <property type="molecule type" value="Genomic_DNA"/>
</dbReference>
<evidence type="ECO:0000313" key="8">
    <source>
        <dbReference type="Proteomes" id="UP000826271"/>
    </source>
</evidence>
<comment type="caution">
    <text evidence="7">The sequence shown here is derived from an EMBL/GenBank/DDBJ whole genome shotgun (WGS) entry which is preliminary data.</text>
</comment>
<feature type="binding site" evidence="4">
    <location>
        <position position="924"/>
    </location>
    <ligand>
        <name>substrate</name>
    </ligand>
</feature>
<evidence type="ECO:0000256" key="2">
    <source>
        <dbReference type="ARBA" id="ARBA00022801"/>
    </source>
</evidence>
<gene>
    <name evidence="7" type="ORF">BUALT_Bualt07G0108100</name>
</gene>
<dbReference type="AlphaFoldDB" id="A0AAV6XHK0"/>
<keyword evidence="1" id="KW-0479">Metal-binding</keyword>
<reference evidence="7" key="1">
    <citation type="submission" date="2019-10" db="EMBL/GenBank/DDBJ databases">
        <authorList>
            <person name="Zhang R."/>
            <person name="Pan Y."/>
            <person name="Wang J."/>
            <person name="Ma R."/>
            <person name="Yu S."/>
        </authorList>
    </citation>
    <scope>NUCLEOTIDE SEQUENCE</scope>
    <source>
        <strain evidence="7">LA-IB0</strain>
        <tissue evidence="7">Leaf</tissue>
    </source>
</reference>
<dbReference type="Gene3D" id="3.30.870.10">
    <property type="entry name" value="Endonuclease Chain A"/>
    <property type="match status" value="2"/>
</dbReference>
<keyword evidence="8" id="KW-1185">Reference proteome</keyword>
<dbReference type="Pfam" id="PF06087">
    <property type="entry name" value="Tyr-DNA_phospho"/>
    <property type="match status" value="2"/>
</dbReference>